<protein>
    <submittedName>
        <fullName evidence="2">Uncharacterized protein</fullName>
    </submittedName>
</protein>
<accession>A0ABR3W4E2</accession>
<feature type="region of interest" description="Disordered" evidence="1">
    <location>
        <begin position="94"/>
        <end position="114"/>
    </location>
</feature>
<keyword evidence="3" id="KW-1185">Reference proteome</keyword>
<evidence type="ECO:0000256" key="1">
    <source>
        <dbReference type="SAM" id="MobiDB-lite"/>
    </source>
</evidence>
<organism evidence="2 3">
    <name type="scientific">Phialemonium thermophilum</name>
    <dbReference type="NCBI Taxonomy" id="223376"/>
    <lineage>
        <taxon>Eukaryota</taxon>
        <taxon>Fungi</taxon>
        <taxon>Dikarya</taxon>
        <taxon>Ascomycota</taxon>
        <taxon>Pezizomycotina</taxon>
        <taxon>Sordariomycetes</taxon>
        <taxon>Sordariomycetidae</taxon>
        <taxon>Cephalothecales</taxon>
        <taxon>Cephalothecaceae</taxon>
        <taxon>Phialemonium</taxon>
    </lineage>
</organism>
<comment type="caution">
    <text evidence="2">The sequence shown here is derived from an EMBL/GenBank/DDBJ whole genome shotgun (WGS) entry which is preliminary data.</text>
</comment>
<name>A0ABR3W4E2_9PEZI</name>
<proteinExistence type="predicted"/>
<gene>
    <name evidence="2" type="ORF">VTK73DRAFT_9131</name>
</gene>
<reference evidence="2 3" key="1">
    <citation type="journal article" date="2024" name="Commun. Biol.">
        <title>Comparative genomic analysis of thermophilic fungi reveals convergent evolutionary adaptations and gene losses.</title>
        <authorList>
            <person name="Steindorff A.S."/>
            <person name="Aguilar-Pontes M.V."/>
            <person name="Robinson A.J."/>
            <person name="Andreopoulos B."/>
            <person name="LaButti K."/>
            <person name="Kuo A."/>
            <person name="Mondo S."/>
            <person name="Riley R."/>
            <person name="Otillar R."/>
            <person name="Haridas S."/>
            <person name="Lipzen A."/>
            <person name="Grimwood J."/>
            <person name="Schmutz J."/>
            <person name="Clum A."/>
            <person name="Reid I.D."/>
            <person name="Moisan M.C."/>
            <person name="Butler G."/>
            <person name="Nguyen T.T.M."/>
            <person name="Dewar K."/>
            <person name="Conant G."/>
            <person name="Drula E."/>
            <person name="Henrissat B."/>
            <person name="Hansel C."/>
            <person name="Singer S."/>
            <person name="Hutchinson M.I."/>
            <person name="de Vries R.P."/>
            <person name="Natvig D.O."/>
            <person name="Powell A.J."/>
            <person name="Tsang A."/>
            <person name="Grigoriev I.V."/>
        </authorList>
    </citation>
    <scope>NUCLEOTIDE SEQUENCE [LARGE SCALE GENOMIC DNA]</scope>
    <source>
        <strain evidence="2 3">ATCC 24622</strain>
    </source>
</reference>
<sequence>MRPLCLTFSPQLVSKVQYTHRSPPTSVIGRHAPASLRLSAVVFPVRSAPPCMHCIQDGSSKVGRLEPSGNQGPGCACPTGRWQARCPVRGPLPPPQPQISRTVQRGGQLPSDGRRAPHFGRLWGRCGRVHRMGQQEGRRGRHETDSADSVLRDHLLYHAGLRGPLPNVGRLHRRPHGACLHCELGSARPACSGFFPS</sequence>
<evidence type="ECO:0000313" key="3">
    <source>
        <dbReference type="Proteomes" id="UP001586593"/>
    </source>
</evidence>
<dbReference type="Proteomes" id="UP001586593">
    <property type="component" value="Unassembled WGS sequence"/>
</dbReference>
<dbReference type="EMBL" id="JAZHXJ010000727">
    <property type="protein sequence ID" value="KAL1852826.1"/>
    <property type="molecule type" value="Genomic_DNA"/>
</dbReference>
<evidence type="ECO:0000313" key="2">
    <source>
        <dbReference type="EMBL" id="KAL1852826.1"/>
    </source>
</evidence>